<evidence type="ECO:0000313" key="1">
    <source>
        <dbReference type="EMBL" id="KIJ42193.1"/>
    </source>
</evidence>
<dbReference type="AlphaFoldDB" id="A0A0C9UGJ9"/>
<gene>
    <name evidence="1" type="ORF">M422DRAFT_254571</name>
</gene>
<dbReference type="Proteomes" id="UP000054279">
    <property type="component" value="Unassembled WGS sequence"/>
</dbReference>
<protein>
    <submittedName>
        <fullName evidence="1">Uncharacterized protein</fullName>
    </submittedName>
</protein>
<name>A0A0C9UGJ9_SPHS4</name>
<accession>A0A0C9UGJ9</accession>
<reference evidence="1 2" key="1">
    <citation type="submission" date="2014-06" db="EMBL/GenBank/DDBJ databases">
        <title>Evolutionary Origins and Diversification of the Mycorrhizal Mutualists.</title>
        <authorList>
            <consortium name="DOE Joint Genome Institute"/>
            <consortium name="Mycorrhizal Genomics Consortium"/>
            <person name="Kohler A."/>
            <person name="Kuo A."/>
            <person name="Nagy L.G."/>
            <person name="Floudas D."/>
            <person name="Copeland A."/>
            <person name="Barry K.W."/>
            <person name="Cichocki N."/>
            <person name="Veneault-Fourrey C."/>
            <person name="LaButti K."/>
            <person name="Lindquist E.A."/>
            <person name="Lipzen A."/>
            <person name="Lundell T."/>
            <person name="Morin E."/>
            <person name="Murat C."/>
            <person name="Riley R."/>
            <person name="Ohm R."/>
            <person name="Sun H."/>
            <person name="Tunlid A."/>
            <person name="Henrissat B."/>
            <person name="Grigoriev I.V."/>
            <person name="Hibbett D.S."/>
            <person name="Martin F."/>
        </authorList>
    </citation>
    <scope>NUCLEOTIDE SEQUENCE [LARGE SCALE GENOMIC DNA]</scope>
    <source>
        <strain evidence="1 2">SS14</strain>
    </source>
</reference>
<dbReference type="HOGENOM" id="CLU_2051166_0_0_1"/>
<organism evidence="1 2">
    <name type="scientific">Sphaerobolus stellatus (strain SS14)</name>
    <dbReference type="NCBI Taxonomy" id="990650"/>
    <lineage>
        <taxon>Eukaryota</taxon>
        <taxon>Fungi</taxon>
        <taxon>Dikarya</taxon>
        <taxon>Basidiomycota</taxon>
        <taxon>Agaricomycotina</taxon>
        <taxon>Agaricomycetes</taxon>
        <taxon>Phallomycetidae</taxon>
        <taxon>Geastrales</taxon>
        <taxon>Sphaerobolaceae</taxon>
        <taxon>Sphaerobolus</taxon>
    </lineage>
</organism>
<proteinExistence type="predicted"/>
<keyword evidence="2" id="KW-1185">Reference proteome</keyword>
<dbReference type="EMBL" id="KN837131">
    <property type="protein sequence ID" value="KIJ42193.1"/>
    <property type="molecule type" value="Genomic_DNA"/>
</dbReference>
<sequence length="120" mass="13721">MSATLRATNATNTTGFPRRYMSCWKEDFEVREAAIDWEDDELVEFGATTVGSVCFIECGERFAEMSFYRILDMAQPMTALDDDVRELIFDTASPLPDVVDIPQVEWTPVLDVLSGRIEWR</sequence>
<evidence type="ECO:0000313" key="2">
    <source>
        <dbReference type="Proteomes" id="UP000054279"/>
    </source>
</evidence>